<gene>
    <name evidence="2" type="ORF">SAMN05660657_03490</name>
</gene>
<dbReference type="InterPro" id="IPR029058">
    <property type="entry name" value="AB_hydrolase_fold"/>
</dbReference>
<evidence type="ECO:0000256" key="1">
    <source>
        <dbReference type="SAM" id="MobiDB-lite"/>
    </source>
</evidence>
<reference evidence="3" key="1">
    <citation type="submission" date="2016-10" db="EMBL/GenBank/DDBJ databases">
        <authorList>
            <person name="Varghese N."/>
            <person name="Submissions S."/>
        </authorList>
    </citation>
    <scope>NUCLEOTIDE SEQUENCE [LARGE SCALE GENOMIC DNA]</scope>
    <source>
        <strain evidence="3">DSM 46136</strain>
    </source>
</reference>
<dbReference type="Proteomes" id="UP000199546">
    <property type="component" value="Unassembled WGS sequence"/>
</dbReference>
<dbReference type="GO" id="GO:0016787">
    <property type="term" value="F:hydrolase activity"/>
    <property type="evidence" value="ECO:0007669"/>
    <property type="project" value="UniProtKB-KW"/>
</dbReference>
<dbReference type="Pfam" id="PF00756">
    <property type="entry name" value="Esterase"/>
    <property type="match status" value="1"/>
</dbReference>
<proteinExistence type="predicted"/>
<accession>A0A1I7BCU9</accession>
<dbReference type="STRING" id="1296565.SAMN05660657_03490"/>
<dbReference type="SUPFAM" id="SSF53474">
    <property type="entry name" value="alpha/beta-Hydrolases"/>
    <property type="match status" value="1"/>
</dbReference>
<dbReference type="AlphaFoldDB" id="A0A1I7BCU9"/>
<dbReference type="RefSeq" id="WP_093581208.1">
    <property type="nucleotide sequence ID" value="NZ_FPBA01000013.1"/>
</dbReference>
<evidence type="ECO:0000313" key="3">
    <source>
        <dbReference type="Proteomes" id="UP000199546"/>
    </source>
</evidence>
<sequence>MPESPQNRRSSGRATPGRAAGFLQPSRRATLLAATEPVRAAASAGALALTYPLLRGAPRGEPHGVLVLPGLMASDASTVTLRRWLRGLGYPVVGWELGRNRGPTREITEQLPKLIEQLADRHGGPVSVVGQSLGGIFARRLALRVPRLVRQVISLGSPFGLSGRPADGTPGARAYARYRHLHAVPTTGRGDLRGSLPVPSTAVYSRWDGVVDWRACRQAPGPGAENVGVHASHLGMGHDPAVLWLVADRLAQSGDEWRPFTPPARLRLLYTSEDDVTG</sequence>
<keyword evidence="3" id="KW-1185">Reference proteome</keyword>
<dbReference type="InterPro" id="IPR000801">
    <property type="entry name" value="Esterase-like"/>
</dbReference>
<organism evidence="2 3">
    <name type="scientific">Geodermatophilus amargosae</name>
    <dbReference type="NCBI Taxonomy" id="1296565"/>
    <lineage>
        <taxon>Bacteria</taxon>
        <taxon>Bacillati</taxon>
        <taxon>Actinomycetota</taxon>
        <taxon>Actinomycetes</taxon>
        <taxon>Geodermatophilales</taxon>
        <taxon>Geodermatophilaceae</taxon>
        <taxon>Geodermatophilus</taxon>
    </lineage>
</organism>
<keyword evidence="2" id="KW-0378">Hydrolase</keyword>
<name>A0A1I7BCU9_9ACTN</name>
<protein>
    <submittedName>
        <fullName evidence="2">Alpha/beta hydrolase family protein</fullName>
    </submittedName>
</protein>
<evidence type="ECO:0000313" key="2">
    <source>
        <dbReference type="EMBL" id="SFT84912.1"/>
    </source>
</evidence>
<feature type="region of interest" description="Disordered" evidence="1">
    <location>
        <begin position="1"/>
        <end position="22"/>
    </location>
</feature>
<feature type="compositionally biased region" description="Polar residues" evidence="1">
    <location>
        <begin position="1"/>
        <end position="13"/>
    </location>
</feature>
<dbReference type="Gene3D" id="3.40.50.1820">
    <property type="entry name" value="alpha/beta hydrolase"/>
    <property type="match status" value="1"/>
</dbReference>
<dbReference type="OrthoDB" id="345573at2"/>
<dbReference type="EMBL" id="FPBA01000013">
    <property type="protein sequence ID" value="SFT84912.1"/>
    <property type="molecule type" value="Genomic_DNA"/>
</dbReference>